<protein>
    <submittedName>
        <fullName evidence="1">Uncharacterized protein</fullName>
    </submittedName>
</protein>
<gene>
    <name evidence="1" type="ORF">K7X08_026444</name>
</gene>
<dbReference type="AlphaFoldDB" id="A0A9Q1R613"/>
<organism evidence="1 2">
    <name type="scientific">Anisodus acutangulus</name>
    <dbReference type="NCBI Taxonomy" id="402998"/>
    <lineage>
        <taxon>Eukaryota</taxon>
        <taxon>Viridiplantae</taxon>
        <taxon>Streptophyta</taxon>
        <taxon>Embryophyta</taxon>
        <taxon>Tracheophyta</taxon>
        <taxon>Spermatophyta</taxon>
        <taxon>Magnoliopsida</taxon>
        <taxon>eudicotyledons</taxon>
        <taxon>Gunneridae</taxon>
        <taxon>Pentapetalae</taxon>
        <taxon>asterids</taxon>
        <taxon>lamiids</taxon>
        <taxon>Solanales</taxon>
        <taxon>Solanaceae</taxon>
        <taxon>Solanoideae</taxon>
        <taxon>Hyoscyameae</taxon>
        <taxon>Anisodus</taxon>
    </lineage>
</organism>
<accession>A0A9Q1R613</accession>
<sequence length="137" mass="15186">MRWGKGKEQKERVEERYRVNRGGRGACGRLKWERADSETLCMAAPVPKIATTQVGNAQLVPFFQDVIENGMGKSQRTSNSPKSNFLMRRGADFAQQNLSSRGFEVGSSSTVVQGADVMPLACLEDGRIFTRWVGEVS</sequence>
<reference evidence="2" key="1">
    <citation type="journal article" date="2023" name="Proc. Natl. Acad. Sci. U.S.A.">
        <title>Genomic and structural basis for evolution of tropane alkaloid biosynthesis.</title>
        <authorList>
            <person name="Wanga Y.-J."/>
            <person name="Taina T."/>
            <person name="Yua J.-Y."/>
            <person name="Lia J."/>
            <person name="Xua B."/>
            <person name="Chenc J."/>
            <person name="D'Auriad J.C."/>
            <person name="Huanga J.-P."/>
            <person name="Huanga S.-X."/>
        </authorList>
    </citation>
    <scope>NUCLEOTIDE SEQUENCE [LARGE SCALE GENOMIC DNA]</scope>
    <source>
        <strain evidence="2">cv. KIB-2019</strain>
    </source>
</reference>
<name>A0A9Q1R613_9SOLA</name>
<comment type="caution">
    <text evidence="1">The sequence shown here is derived from an EMBL/GenBank/DDBJ whole genome shotgun (WGS) entry which is preliminary data.</text>
</comment>
<dbReference type="Proteomes" id="UP001152561">
    <property type="component" value="Unassembled WGS sequence"/>
</dbReference>
<dbReference type="OrthoDB" id="10654587at2759"/>
<evidence type="ECO:0000313" key="1">
    <source>
        <dbReference type="EMBL" id="KAJ8540055.1"/>
    </source>
</evidence>
<proteinExistence type="predicted"/>
<evidence type="ECO:0000313" key="2">
    <source>
        <dbReference type="Proteomes" id="UP001152561"/>
    </source>
</evidence>
<dbReference type="EMBL" id="JAJAGQ010000016">
    <property type="protein sequence ID" value="KAJ8540055.1"/>
    <property type="molecule type" value="Genomic_DNA"/>
</dbReference>
<keyword evidence="2" id="KW-1185">Reference proteome</keyword>